<accession>A0AAX6HMF5</accession>
<dbReference type="GO" id="GO:0080043">
    <property type="term" value="F:quercetin 3-O-glucosyltransferase activity"/>
    <property type="evidence" value="ECO:0007669"/>
    <property type="project" value="TreeGrafter"/>
</dbReference>
<dbReference type="Proteomes" id="UP001140949">
    <property type="component" value="Unassembled WGS sequence"/>
</dbReference>
<keyword evidence="7" id="KW-1185">Reference proteome</keyword>
<comment type="similarity">
    <text evidence="1 4">Belongs to the UDP-glycosyltransferase family.</text>
</comment>
<evidence type="ECO:0000313" key="7">
    <source>
        <dbReference type="Proteomes" id="UP001140949"/>
    </source>
</evidence>
<reference evidence="6" key="1">
    <citation type="journal article" date="2023" name="GigaByte">
        <title>Genome assembly of the bearded iris, Iris pallida Lam.</title>
        <authorList>
            <person name="Bruccoleri R.E."/>
            <person name="Oakeley E.J."/>
            <person name="Faust A.M.E."/>
            <person name="Altorfer M."/>
            <person name="Dessus-Babus S."/>
            <person name="Burckhardt D."/>
            <person name="Oertli M."/>
            <person name="Naumann U."/>
            <person name="Petersen F."/>
            <person name="Wong J."/>
        </authorList>
    </citation>
    <scope>NUCLEOTIDE SEQUENCE</scope>
    <source>
        <strain evidence="6">GSM-AAB239-AS_SAM_17_03QT</strain>
    </source>
</reference>
<dbReference type="SUPFAM" id="SSF53756">
    <property type="entry name" value="UDP-Glycosyltransferase/glycogen phosphorylase"/>
    <property type="match status" value="1"/>
</dbReference>
<dbReference type="InterPro" id="IPR035595">
    <property type="entry name" value="UDP_glycos_trans_CS"/>
</dbReference>
<reference evidence="6" key="2">
    <citation type="submission" date="2023-04" db="EMBL/GenBank/DDBJ databases">
        <authorList>
            <person name="Bruccoleri R.E."/>
            <person name="Oakeley E.J."/>
            <person name="Faust A.-M."/>
            <person name="Dessus-Babus S."/>
            <person name="Altorfer M."/>
            <person name="Burckhardt D."/>
            <person name="Oertli M."/>
            <person name="Naumann U."/>
            <person name="Petersen F."/>
            <person name="Wong J."/>
        </authorList>
    </citation>
    <scope>NUCLEOTIDE SEQUENCE</scope>
    <source>
        <strain evidence="6">GSM-AAB239-AS_SAM_17_03QT</strain>
        <tissue evidence="6">Leaf</tissue>
    </source>
</reference>
<dbReference type="FunFam" id="3.40.50.2000:FF:000138">
    <property type="entry name" value="Glycosyltransferase"/>
    <property type="match status" value="1"/>
</dbReference>
<dbReference type="Pfam" id="PF00201">
    <property type="entry name" value="UDPGT"/>
    <property type="match status" value="1"/>
</dbReference>
<comment type="caution">
    <text evidence="6">The sequence shown here is derived from an EMBL/GenBank/DDBJ whole genome shotgun (WGS) entry which is preliminary data.</text>
</comment>
<dbReference type="EC" id="2.4.1.-" evidence="5"/>
<evidence type="ECO:0000256" key="3">
    <source>
        <dbReference type="ARBA" id="ARBA00022679"/>
    </source>
</evidence>
<sequence length="480" mass="51813">MNPSMMDSQQPKCCHFVAVPFPGRGHVNAMMSLCRILASKSTAAAPILITCVVTDEWLGFLLSELHPLPPNVRLASIPNVIPSELGRAKVYEGFVDAVLTKMPEAVEWLLDRLEPRISGLVADTYLPWAVAAGSRRGVPVHSLFPMAASIFSAMYEFDRLAAAVAAADGRVAVNGEGKADEPLAKYIQGHAPLKLADFRSVLAAGKPLELALQALSMVRKADSVLFTSFYELEARVFDALRANIPVPVYPVGPSIPYMLLDEKRAVVEPGGSAAPDYVEWLDSQPDGSVLYVSLGSFLSVSGAQMDEIAMGLSLSGTRFLWVARSESSRLREAVGDAGLIVPWCDQLRVLGHASVGGFLTHCGWNSTLEGVFSGLPMLTFPIFWDQPIDSRLIVDEWKIGLNLRGGVGTEEGGGVVVVGREEIARVVKRVMDLEGDESKAMRRRAAELREAARRAVEAGGSSSTNLDCFIRDFMGNVAAK</sequence>
<dbReference type="PROSITE" id="PS00375">
    <property type="entry name" value="UDPGT"/>
    <property type="match status" value="1"/>
</dbReference>
<keyword evidence="3 4" id="KW-0808">Transferase</keyword>
<dbReference type="AlphaFoldDB" id="A0AAX6HMF5"/>
<dbReference type="Gene3D" id="3.40.50.2000">
    <property type="entry name" value="Glycogen Phosphorylase B"/>
    <property type="match status" value="2"/>
</dbReference>
<dbReference type="InterPro" id="IPR002213">
    <property type="entry name" value="UDP_glucos_trans"/>
</dbReference>
<keyword evidence="2 4" id="KW-0328">Glycosyltransferase</keyword>
<dbReference type="CDD" id="cd03784">
    <property type="entry name" value="GT1_Gtf-like"/>
    <property type="match status" value="1"/>
</dbReference>
<evidence type="ECO:0000256" key="2">
    <source>
        <dbReference type="ARBA" id="ARBA00022676"/>
    </source>
</evidence>
<evidence type="ECO:0000256" key="5">
    <source>
        <dbReference type="RuleBase" id="RU362057"/>
    </source>
</evidence>
<protein>
    <recommendedName>
        <fullName evidence="5">Glycosyltransferase</fullName>
        <ecNumber evidence="5">2.4.1.-</ecNumber>
    </recommendedName>
</protein>
<proteinExistence type="inferred from homology"/>
<dbReference type="EMBL" id="JANAVB010008197">
    <property type="protein sequence ID" value="KAJ6841982.1"/>
    <property type="molecule type" value="Genomic_DNA"/>
</dbReference>
<evidence type="ECO:0000256" key="1">
    <source>
        <dbReference type="ARBA" id="ARBA00009995"/>
    </source>
</evidence>
<dbReference type="PANTHER" id="PTHR11926">
    <property type="entry name" value="GLUCOSYL/GLUCURONOSYL TRANSFERASES"/>
    <property type="match status" value="1"/>
</dbReference>
<evidence type="ECO:0000313" key="6">
    <source>
        <dbReference type="EMBL" id="KAJ6841982.1"/>
    </source>
</evidence>
<gene>
    <name evidence="6" type="ORF">M6B38_303965</name>
</gene>
<dbReference type="GO" id="GO:0080044">
    <property type="term" value="F:quercetin 7-O-glucosyltransferase activity"/>
    <property type="evidence" value="ECO:0007669"/>
    <property type="project" value="TreeGrafter"/>
</dbReference>
<dbReference type="PANTHER" id="PTHR11926:SF1494">
    <property type="entry name" value="FLAVONOL 3-O-GLUCOSYLTRANSFERASE UGT76E12-RELATED"/>
    <property type="match status" value="1"/>
</dbReference>
<organism evidence="6 7">
    <name type="scientific">Iris pallida</name>
    <name type="common">Sweet iris</name>
    <dbReference type="NCBI Taxonomy" id="29817"/>
    <lineage>
        <taxon>Eukaryota</taxon>
        <taxon>Viridiplantae</taxon>
        <taxon>Streptophyta</taxon>
        <taxon>Embryophyta</taxon>
        <taxon>Tracheophyta</taxon>
        <taxon>Spermatophyta</taxon>
        <taxon>Magnoliopsida</taxon>
        <taxon>Liliopsida</taxon>
        <taxon>Asparagales</taxon>
        <taxon>Iridaceae</taxon>
        <taxon>Iridoideae</taxon>
        <taxon>Irideae</taxon>
        <taxon>Iris</taxon>
    </lineage>
</organism>
<name>A0AAX6HMF5_IRIPA</name>
<evidence type="ECO:0000256" key="4">
    <source>
        <dbReference type="RuleBase" id="RU003718"/>
    </source>
</evidence>